<evidence type="ECO:0000313" key="10">
    <source>
        <dbReference type="Proteomes" id="UP001465755"/>
    </source>
</evidence>
<dbReference type="Pfam" id="PF00083">
    <property type="entry name" value="Sugar_tr"/>
    <property type="match status" value="1"/>
</dbReference>
<evidence type="ECO:0000313" key="9">
    <source>
        <dbReference type="EMBL" id="KAK9793223.1"/>
    </source>
</evidence>
<dbReference type="PROSITE" id="PS50850">
    <property type="entry name" value="MFS"/>
    <property type="match status" value="1"/>
</dbReference>
<comment type="caution">
    <text evidence="9">The sequence shown here is derived from an EMBL/GenBank/DDBJ whole genome shotgun (WGS) entry which is preliminary data.</text>
</comment>
<name>A0AAW1NSX4_9CHLO</name>
<dbReference type="InterPro" id="IPR020846">
    <property type="entry name" value="MFS_dom"/>
</dbReference>
<evidence type="ECO:0000259" key="8">
    <source>
        <dbReference type="PROSITE" id="PS50850"/>
    </source>
</evidence>
<sequence length="478" mass="54037">MAGAFALGGNEYGYNANWTFTAFFCCLAASAESCVHRYDNGVMGGVVAMDGFLQKFFPHIIVQQAAYKEQTGADLTRSLYCAFNDQILQLVTSVLFLAGTVCEISGTTAYLSRYHGRKRVMMYSGILFMIAAILLCAAEQISMIIIGRVFQGIAISFASVSVPIYNSEMAPPRFRGRLNQLYQIVLTGFILVAYVINLIINVAHATRWGWRFSLGFAFVPSFLLFLGGVFLPDSPNSLLERGYVDQARKNLEFVRGTRDVDKEFQHLVEAADLAKQVRHPWKNMFSRKYRPQLVLNIIIFYGPEIFTAFGANTTLSLVCGLIIGACNHLSTYVSFWVADYFGRRFLFLQAGVQMWGTFLFFAICVFVMTTFVYFFFVETKNVPLEECPWIFYEHWYWKRFAQSGIGFGEKLAVHRKMMRAEEMGTELNLPKGMEAVLAEVQMEIKEHGRLLTPLDMENMNVDKGAAYVNSDGKDGFKS</sequence>
<dbReference type="InterPro" id="IPR005829">
    <property type="entry name" value="Sugar_transporter_CS"/>
</dbReference>
<dbReference type="Proteomes" id="UP001465755">
    <property type="component" value="Unassembled WGS sequence"/>
</dbReference>
<dbReference type="GO" id="GO:0015144">
    <property type="term" value="F:carbohydrate transmembrane transporter activity"/>
    <property type="evidence" value="ECO:0007669"/>
    <property type="project" value="InterPro"/>
</dbReference>
<dbReference type="InterPro" id="IPR005828">
    <property type="entry name" value="MFS_sugar_transport-like"/>
</dbReference>
<keyword evidence="4 7" id="KW-0812">Transmembrane</keyword>
<dbReference type="InterPro" id="IPR036259">
    <property type="entry name" value="MFS_trans_sf"/>
</dbReference>
<keyword evidence="5 7" id="KW-1133">Transmembrane helix</keyword>
<feature type="transmembrane region" description="Helical" evidence="7">
    <location>
        <begin position="152"/>
        <end position="169"/>
    </location>
</feature>
<evidence type="ECO:0000256" key="7">
    <source>
        <dbReference type="SAM" id="Phobius"/>
    </source>
</evidence>
<dbReference type="Gene3D" id="1.20.1250.20">
    <property type="entry name" value="MFS general substrate transporter like domains"/>
    <property type="match status" value="2"/>
</dbReference>
<feature type="transmembrane region" description="Helical" evidence="7">
    <location>
        <begin position="123"/>
        <end position="146"/>
    </location>
</feature>
<proteinExistence type="inferred from homology"/>
<dbReference type="GO" id="GO:0016020">
    <property type="term" value="C:membrane"/>
    <property type="evidence" value="ECO:0007669"/>
    <property type="project" value="UniProtKB-SubCell"/>
</dbReference>
<feature type="domain" description="Major facilitator superfamily (MFS) profile" evidence="8">
    <location>
        <begin position="43"/>
        <end position="478"/>
    </location>
</feature>
<keyword evidence="10" id="KW-1185">Reference proteome</keyword>
<dbReference type="PROSITE" id="PS00216">
    <property type="entry name" value="SUGAR_TRANSPORT_1"/>
    <property type="match status" value="1"/>
</dbReference>
<feature type="transmembrane region" description="Helical" evidence="7">
    <location>
        <begin position="293"/>
        <end position="309"/>
    </location>
</feature>
<feature type="transmembrane region" description="Helical" evidence="7">
    <location>
        <begin position="212"/>
        <end position="231"/>
    </location>
</feature>
<feature type="transmembrane region" description="Helical" evidence="7">
    <location>
        <begin position="181"/>
        <end position="200"/>
    </location>
</feature>
<protein>
    <recommendedName>
        <fullName evidence="8">Major facilitator superfamily (MFS) profile domain-containing protein</fullName>
    </recommendedName>
</protein>
<accession>A0AAW1NSX4</accession>
<evidence type="ECO:0000256" key="1">
    <source>
        <dbReference type="ARBA" id="ARBA00004141"/>
    </source>
</evidence>
<keyword evidence="6 7" id="KW-0472">Membrane</keyword>
<gene>
    <name evidence="9" type="ORF">WJX73_005399</name>
</gene>
<feature type="transmembrane region" description="Helical" evidence="7">
    <location>
        <begin position="315"/>
        <end position="337"/>
    </location>
</feature>
<evidence type="ECO:0000256" key="2">
    <source>
        <dbReference type="ARBA" id="ARBA00010992"/>
    </source>
</evidence>
<dbReference type="InterPro" id="IPR045262">
    <property type="entry name" value="STP/PLT_plant"/>
</dbReference>
<comment type="similarity">
    <text evidence="2">Belongs to the major facilitator superfamily. Sugar transporter (TC 2.A.1.1) family.</text>
</comment>
<evidence type="ECO:0000256" key="3">
    <source>
        <dbReference type="ARBA" id="ARBA00022448"/>
    </source>
</evidence>
<dbReference type="PANTHER" id="PTHR23500">
    <property type="entry name" value="SOLUTE CARRIER FAMILY 2, FACILITATED GLUCOSE TRANSPORTER"/>
    <property type="match status" value="1"/>
</dbReference>
<comment type="subcellular location">
    <subcellularLocation>
        <location evidence="1">Membrane</location>
        <topology evidence="1">Multi-pass membrane protein</topology>
    </subcellularLocation>
</comment>
<feature type="transmembrane region" description="Helical" evidence="7">
    <location>
        <begin position="358"/>
        <end position="376"/>
    </location>
</feature>
<dbReference type="AlphaFoldDB" id="A0AAW1NSX4"/>
<organism evidence="9 10">
    <name type="scientific">Symbiochloris irregularis</name>
    <dbReference type="NCBI Taxonomy" id="706552"/>
    <lineage>
        <taxon>Eukaryota</taxon>
        <taxon>Viridiplantae</taxon>
        <taxon>Chlorophyta</taxon>
        <taxon>core chlorophytes</taxon>
        <taxon>Trebouxiophyceae</taxon>
        <taxon>Trebouxiales</taxon>
        <taxon>Trebouxiaceae</taxon>
        <taxon>Symbiochloris</taxon>
    </lineage>
</organism>
<keyword evidence="3" id="KW-0813">Transport</keyword>
<evidence type="ECO:0000256" key="6">
    <source>
        <dbReference type="ARBA" id="ARBA00023136"/>
    </source>
</evidence>
<evidence type="ECO:0000256" key="4">
    <source>
        <dbReference type="ARBA" id="ARBA00022692"/>
    </source>
</evidence>
<dbReference type="SUPFAM" id="SSF103473">
    <property type="entry name" value="MFS general substrate transporter"/>
    <property type="match status" value="1"/>
</dbReference>
<reference evidence="9 10" key="1">
    <citation type="journal article" date="2024" name="Nat. Commun.">
        <title>Phylogenomics reveals the evolutionary origins of lichenization in chlorophyte algae.</title>
        <authorList>
            <person name="Puginier C."/>
            <person name="Libourel C."/>
            <person name="Otte J."/>
            <person name="Skaloud P."/>
            <person name="Haon M."/>
            <person name="Grisel S."/>
            <person name="Petersen M."/>
            <person name="Berrin J.G."/>
            <person name="Delaux P.M."/>
            <person name="Dal Grande F."/>
            <person name="Keller J."/>
        </authorList>
    </citation>
    <scope>NUCLEOTIDE SEQUENCE [LARGE SCALE GENOMIC DNA]</scope>
    <source>
        <strain evidence="9 10">SAG 2036</strain>
    </source>
</reference>
<dbReference type="EMBL" id="JALJOQ010000152">
    <property type="protein sequence ID" value="KAK9793223.1"/>
    <property type="molecule type" value="Genomic_DNA"/>
</dbReference>
<evidence type="ECO:0000256" key="5">
    <source>
        <dbReference type="ARBA" id="ARBA00022989"/>
    </source>
</evidence>
<dbReference type="PANTHER" id="PTHR23500:SF357">
    <property type="entry name" value="IP12678P"/>
    <property type="match status" value="1"/>
</dbReference>